<evidence type="ECO:0000313" key="11">
    <source>
        <dbReference type="EMBL" id="VVD29407.1"/>
    </source>
</evidence>
<comment type="subunit">
    <text evidence="9">The complex comprises the extracytoplasmic solute receptor protein and the two transmembrane proteins.</text>
</comment>
<feature type="transmembrane region" description="Helical" evidence="9">
    <location>
        <begin position="92"/>
        <end position="111"/>
    </location>
</feature>
<evidence type="ECO:0000256" key="8">
    <source>
        <dbReference type="ARBA" id="ARBA00038436"/>
    </source>
</evidence>
<protein>
    <recommendedName>
        <fullName evidence="9">TRAP transporter small permease protein</fullName>
    </recommendedName>
</protein>
<dbReference type="KEGG" id="pdio:PDMSB3_2951"/>
<feature type="domain" description="Tripartite ATP-independent periplasmic transporters DctQ component" evidence="10">
    <location>
        <begin position="55"/>
        <end position="156"/>
    </location>
</feature>
<dbReference type="GO" id="GO:0015740">
    <property type="term" value="P:C4-dicarboxylate transport"/>
    <property type="evidence" value="ECO:0007669"/>
    <property type="project" value="TreeGrafter"/>
</dbReference>
<gene>
    <name evidence="11" type="ORF">PDMSB3_2951</name>
</gene>
<evidence type="ECO:0000256" key="7">
    <source>
        <dbReference type="ARBA" id="ARBA00023136"/>
    </source>
</evidence>
<dbReference type="GO" id="GO:0005886">
    <property type="term" value="C:plasma membrane"/>
    <property type="evidence" value="ECO:0007669"/>
    <property type="project" value="UniProtKB-SubCell"/>
</dbReference>
<dbReference type="RefSeq" id="WP_007181209.1">
    <property type="nucleotide sequence ID" value="NZ_LR699553.1"/>
</dbReference>
<name>A0A5Q4ZDP7_9BURK</name>
<proteinExistence type="inferred from homology"/>
<keyword evidence="3" id="KW-1003">Cell membrane</keyword>
<evidence type="ECO:0000256" key="6">
    <source>
        <dbReference type="ARBA" id="ARBA00022989"/>
    </source>
</evidence>
<dbReference type="PANTHER" id="PTHR35011">
    <property type="entry name" value="2,3-DIKETO-L-GULONATE TRAP TRANSPORTER SMALL PERMEASE PROTEIN YIAM"/>
    <property type="match status" value="1"/>
</dbReference>
<keyword evidence="4 9" id="KW-0997">Cell inner membrane</keyword>
<dbReference type="Proteomes" id="UP000325811">
    <property type="component" value="Chromosome I"/>
</dbReference>
<evidence type="ECO:0000259" key="10">
    <source>
        <dbReference type="Pfam" id="PF04290"/>
    </source>
</evidence>
<evidence type="ECO:0000256" key="2">
    <source>
        <dbReference type="ARBA" id="ARBA00022448"/>
    </source>
</evidence>
<evidence type="ECO:0000313" key="12">
    <source>
        <dbReference type="Proteomes" id="UP000325811"/>
    </source>
</evidence>
<comment type="similarity">
    <text evidence="8 9">Belongs to the TRAP transporter small permease family.</text>
</comment>
<dbReference type="AlphaFoldDB" id="A0A5Q4ZDP7"/>
<evidence type="ECO:0000256" key="9">
    <source>
        <dbReference type="RuleBase" id="RU369079"/>
    </source>
</evidence>
<accession>A0A5Q4ZDP7</accession>
<comment type="subcellular location">
    <subcellularLocation>
        <location evidence="1 9">Cell inner membrane</location>
        <topology evidence="1 9">Multi-pass membrane protein</topology>
    </subcellularLocation>
</comment>
<dbReference type="Pfam" id="PF04290">
    <property type="entry name" value="DctQ"/>
    <property type="match status" value="1"/>
</dbReference>
<dbReference type="EMBL" id="LR699553">
    <property type="protein sequence ID" value="VVD29407.1"/>
    <property type="molecule type" value="Genomic_DNA"/>
</dbReference>
<evidence type="ECO:0000256" key="1">
    <source>
        <dbReference type="ARBA" id="ARBA00004429"/>
    </source>
</evidence>
<reference evidence="11 12" key="1">
    <citation type="submission" date="2019-08" db="EMBL/GenBank/DDBJ databases">
        <authorList>
            <person name="Herpell B J."/>
        </authorList>
    </citation>
    <scope>NUCLEOTIDE SEQUENCE [LARGE SCALE GENOMIC DNA]</scope>
    <source>
        <strain evidence="12">Msb3</strain>
    </source>
</reference>
<keyword evidence="12" id="KW-1185">Reference proteome</keyword>
<keyword evidence="5 9" id="KW-0812">Transmembrane</keyword>
<dbReference type="GO" id="GO:0022857">
    <property type="term" value="F:transmembrane transporter activity"/>
    <property type="evidence" value="ECO:0007669"/>
    <property type="project" value="UniProtKB-UniRule"/>
</dbReference>
<keyword evidence="7 9" id="KW-0472">Membrane</keyword>
<feature type="transmembrane region" description="Helical" evidence="9">
    <location>
        <begin position="21"/>
        <end position="42"/>
    </location>
</feature>
<evidence type="ECO:0000256" key="5">
    <source>
        <dbReference type="ARBA" id="ARBA00022692"/>
    </source>
</evidence>
<feature type="transmembrane region" description="Helical" evidence="9">
    <location>
        <begin position="135"/>
        <end position="154"/>
    </location>
</feature>
<dbReference type="InterPro" id="IPR007387">
    <property type="entry name" value="TRAP_DctQ"/>
</dbReference>
<organism evidence="11 12">
    <name type="scientific">Paraburkholderia dioscoreae</name>
    <dbReference type="NCBI Taxonomy" id="2604047"/>
    <lineage>
        <taxon>Bacteria</taxon>
        <taxon>Pseudomonadati</taxon>
        <taxon>Pseudomonadota</taxon>
        <taxon>Betaproteobacteria</taxon>
        <taxon>Burkholderiales</taxon>
        <taxon>Burkholderiaceae</taxon>
        <taxon>Paraburkholderia</taxon>
    </lineage>
</organism>
<dbReference type="InterPro" id="IPR055348">
    <property type="entry name" value="DctQ"/>
</dbReference>
<keyword evidence="2 9" id="KW-0813">Transport</keyword>
<dbReference type="PANTHER" id="PTHR35011:SF5">
    <property type="entry name" value="SIALIC ACID TRAP TRANSPORTER SMALL PERMEASE PROTEIN SIAQ"/>
    <property type="match status" value="1"/>
</dbReference>
<evidence type="ECO:0000256" key="4">
    <source>
        <dbReference type="ARBA" id="ARBA00022519"/>
    </source>
</evidence>
<evidence type="ECO:0000256" key="3">
    <source>
        <dbReference type="ARBA" id="ARBA00022475"/>
    </source>
</evidence>
<comment type="function">
    <text evidence="9">Part of the tripartite ATP-independent periplasmic (TRAP) transport system.</text>
</comment>
<keyword evidence="6 9" id="KW-1133">Transmembrane helix</keyword>
<feature type="transmembrane region" description="Helical" evidence="9">
    <location>
        <begin position="48"/>
        <end position="71"/>
    </location>
</feature>
<sequence length="171" mass="19156">MHRLTGYIDRLLDFCCSILRVVAGLLMLGIVALSLCNLGLRITHHQEIASFTGWSEVLFVWMCFAGFYVIHRTRRDICIEYFVNKLGGAGRVFVRLIRDVVVLLVSGTILWQAPKIVELQQGVIDLVGIPKYDEALLLFLVVGLIAIDASLDLYHLAARRMSPGAAIAWQE</sequence>